<proteinExistence type="predicted"/>
<organism evidence="2 3">
    <name type="scientific">Leishmania martiniquensis</name>
    <dbReference type="NCBI Taxonomy" id="1580590"/>
    <lineage>
        <taxon>Eukaryota</taxon>
        <taxon>Discoba</taxon>
        <taxon>Euglenozoa</taxon>
        <taxon>Kinetoplastea</taxon>
        <taxon>Metakinetoplastina</taxon>
        <taxon>Trypanosomatida</taxon>
        <taxon>Trypanosomatidae</taxon>
        <taxon>Leishmaniinae</taxon>
        <taxon>Leishmania</taxon>
    </lineage>
</organism>
<dbReference type="KEGG" id="lmat:92511666"/>
<comment type="caution">
    <text evidence="2">The sequence shown here is derived from an EMBL/GenBank/DDBJ whole genome shotgun (WGS) entry which is preliminary data.</text>
</comment>
<keyword evidence="3" id="KW-1185">Reference proteome</keyword>
<evidence type="ECO:0000256" key="1">
    <source>
        <dbReference type="SAM" id="MobiDB-lite"/>
    </source>
</evidence>
<dbReference type="GeneID" id="92511666"/>
<sequence>MKTLTKRQRTESVQEAQSDRALKKGRTASSSSSQAPSSFHAVTASVDTSVTCPVAASASPNRDSCKNALLVVSTCHAVMAGLIYRREKFYIKFSVKRHVGRVNSIAVTERYIASSGVDERVFLFTNKAEERLTAAARKKMRETGEPLAVRLADLGSITPPAEVTALVFADGSQHLLCGCSDGQLLIYRCRDWSVLTTLTVHEKAVVGLATHPGSHGSLAVTVGEDRAIAVLDLSRGKLLTKWKYSPSLPAPGEAPQKSEDGAQARSKRSFVLAPVREEPVGVVFSPQGTRLVIFSRFSFVVYATAVMQPVCSFRCANPQPSDEMHRFAFYSETELIIGTEVGALMECHIEGTPVKPMNMAATLTRVAVTYPERVREEAAALLATPVNVEAESRQKHPLRHVNRVKALKVQGRTVFSIDSSGIVIAWNAEVTAAAPLSLKYVASANCQGRVTGMELYPLSVYQ</sequence>
<gene>
    <name evidence="2" type="ORF">LSCM1_01548</name>
</gene>
<dbReference type="SUPFAM" id="SSF50978">
    <property type="entry name" value="WD40 repeat-like"/>
    <property type="match status" value="1"/>
</dbReference>
<dbReference type="Gene3D" id="2.130.10.10">
    <property type="entry name" value="YVTN repeat-like/Quinoprotein amine dehydrogenase"/>
    <property type="match status" value="1"/>
</dbReference>
<dbReference type="Proteomes" id="UP000673552">
    <property type="component" value="Unassembled WGS sequence"/>
</dbReference>
<dbReference type="PANTHER" id="PTHR44675">
    <property type="entry name" value="PAK1 INTERACTING PROTEIN 1"/>
    <property type="match status" value="1"/>
</dbReference>
<dbReference type="PANTHER" id="PTHR44675:SF1">
    <property type="entry name" value="P21-ACTIVATED PROTEIN KINASE-INTERACTING PROTEIN 1"/>
    <property type="match status" value="1"/>
</dbReference>
<evidence type="ECO:0008006" key="4">
    <source>
        <dbReference type="Google" id="ProtNLM"/>
    </source>
</evidence>
<dbReference type="InterPro" id="IPR051959">
    <property type="entry name" value="PAK1-Kinase_Regulator"/>
</dbReference>
<dbReference type="InterPro" id="IPR036322">
    <property type="entry name" value="WD40_repeat_dom_sf"/>
</dbReference>
<accession>A0A836GG02</accession>
<dbReference type="SMART" id="SM00320">
    <property type="entry name" value="WD40"/>
    <property type="match status" value="4"/>
</dbReference>
<name>A0A836GG02_9TRYP</name>
<reference evidence="3" key="1">
    <citation type="journal article" date="2021" name="Microbiol. Resour. Announc.">
        <title>LGAAP: Leishmaniinae Genome Assembly and Annotation Pipeline.</title>
        <authorList>
            <person name="Almutairi H."/>
            <person name="Urbaniak M.D."/>
            <person name="Bates M.D."/>
            <person name="Jariyapan N."/>
            <person name="Kwakye-Nuako G."/>
            <person name="Thomaz-Soccol V."/>
            <person name="Al-Salem W.S."/>
            <person name="Dillon R.J."/>
            <person name="Bates P.A."/>
            <person name="Gatherer D."/>
        </authorList>
    </citation>
    <scope>NUCLEOTIDE SEQUENCE [LARGE SCALE GENOMIC DNA]</scope>
</reference>
<dbReference type="RefSeq" id="XP_067176433.1">
    <property type="nucleotide sequence ID" value="XM_067319154.1"/>
</dbReference>
<evidence type="ECO:0000313" key="2">
    <source>
        <dbReference type="EMBL" id="KAG5471459.1"/>
    </source>
</evidence>
<dbReference type="InterPro" id="IPR001680">
    <property type="entry name" value="WD40_rpt"/>
</dbReference>
<reference evidence="3" key="2">
    <citation type="journal article" date="2021" name="Sci. Data">
        <title>Chromosome-scale genome sequencing, assembly and annotation of six genomes from subfamily Leishmaniinae.</title>
        <authorList>
            <person name="Almutairi H."/>
            <person name="Urbaniak M.D."/>
            <person name="Bates M.D."/>
            <person name="Jariyapan N."/>
            <person name="Kwakye-Nuako G."/>
            <person name="Thomaz Soccol V."/>
            <person name="Al-Salem W.S."/>
            <person name="Dillon R.J."/>
            <person name="Bates P.A."/>
            <person name="Gatherer D."/>
        </authorList>
    </citation>
    <scope>NUCLEOTIDE SEQUENCE [LARGE SCALE GENOMIC DNA]</scope>
</reference>
<feature type="region of interest" description="Disordered" evidence="1">
    <location>
        <begin position="1"/>
        <end position="36"/>
    </location>
</feature>
<evidence type="ECO:0000313" key="3">
    <source>
        <dbReference type="Proteomes" id="UP000673552"/>
    </source>
</evidence>
<dbReference type="OrthoDB" id="308449at2759"/>
<dbReference type="InterPro" id="IPR015943">
    <property type="entry name" value="WD40/YVTN_repeat-like_dom_sf"/>
</dbReference>
<dbReference type="EMBL" id="JAFEUZ010000031">
    <property type="protein sequence ID" value="KAG5471459.1"/>
    <property type="molecule type" value="Genomic_DNA"/>
</dbReference>
<dbReference type="AlphaFoldDB" id="A0A836GG02"/>
<protein>
    <recommendedName>
        <fullName evidence="4">WD domain, G-beta repeat</fullName>
    </recommendedName>
</protein>
<feature type="compositionally biased region" description="Basic and acidic residues" evidence="1">
    <location>
        <begin position="8"/>
        <end position="22"/>
    </location>
</feature>